<dbReference type="InterPro" id="IPR023210">
    <property type="entry name" value="NADP_OxRdtase_dom"/>
</dbReference>
<dbReference type="PANTHER" id="PTHR43364">
    <property type="entry name" value="NADH-SPECIFIC METHYLGLYOXAL REDUCTASE-RELATED"/>
    <property type="match status" value="1"/>
</dbReference>
<feature type="domain" description="NADP-dependent oxidoreductase" evidence="2">
    <location>
        <begin position="15"/>
        <end position="307"/>
    </location>
</feature>
<protein>
    <submittedName>
        <fullName evidence="3">General stress protein 69</fullName>
        <ecNumber evidence="3">1.1.1.-</ecNumber>
    </submittedName>
</protein>
<evidence type="ECO:0000313" key="3">
    <source>
        <dbReference type="EMBL" id="QDU55348.1"/>
    </source>
</evidence>
<dbReference type="CDD" id="cd19084">
    <property type="entry name" value="AKR_AKR11B1-like"/>
    <property type="match status" value="1"/>
</dbReference>
<evidence type="ECO:0000256" key="1">
    <source>
        <dbReference type="ARBA" id="ARBA00023002"/>
    </source>
</evidence>
<evidence type="ECO:0000313" key="4">
    <source>
        <dbReference type="Proteomes" id="UP000315750"/>
    </source>
</evidence>
<proteinExistence type="predicted"/>
<dbReference type="PANTHER" id="PTHR43364:SF4">
    <property type="entry name" value="NAD(P)-LINKED OXIDOREDUCTASE SUPERFAMILY PROTEIN"/>
    <property type="match status" value="1"/>
</dbReference>
<dbReference type="PROSITE" id="PS00062">
    <property type="entry name" value="ALDOKETO_REDUCTASE_2"/>
    <property type="match status" value="1"/>
</dbReference>
<evidence type="ECO:0000259" key="2">
    <source>
        <dbReference type="Pfam" id="PF00248"/>
    </source>
</evidence>
<dbReference type="KEGG" id="amuc:Pan181_15370"/>
<dbReference type="InterPro" id="IPR050523">
    <property type="entry name" value="AKR_Detox_Biosynth"/>
</dbReference>
<dbReference type="InterPro" id="IPR036812">
    <property type="entry name" value="NAD(P)_OxRdtase_dom_sf"/>
</dbReference>
<dbReference type="Pfam" id="PF00248">
    <property type="entry name" value="Aldo_ket_red"/>
    <property type="match status" value="1"/>
</dbReference>
<dbReference type="Proteomes" id="UP000315750">
    <property type="component" value="Chromosome"/>
</dbReference>
<sequence length="315" mass="34990">MEFVRLGASDLVVSRLGLGGCPMGGHGWGSVEDRDSIRAVHVALDAGINFFDTADVYGLGHSEQVLSQALGDRRHEVVIATKFGVRWDSEKRITNDIRPAYMRQALEASLKRLRVESIPLYYVHWPDGQTAIEDTVAELQKCREEGKIREIGVSNFDSHQLITASQVSPIAGIQVELSLLNRRSLDLSDAVHRTNSTLITWGSLAQGLLTGKYNHTSKFAAGDRRNRYPNFQGEAFQRNLKVVEVVKEVAKRYSKTPAQVAIRWLLDTESVGVVLFGAKTESQVDDNLGGSDWSLEEHDYNRLNQASEQLSKLAA</sequence>
<keyword evidence="1 3" id="KW-0560">Oxidoreductase</keyword>
<dbReference type="AlphaFoldDB" id="A0A518AKS9"/>
<dbReference type="InterPro" id="IPR020471">
    <property type="entry name" value="AKR"/>
</dbReference>
<dbReference type="OrthoDB" id="9804790at2"/>
<dbReference type="InterPro" id="IPR018170">
    <property type="entry name" value="Aldo/ket_reductase_CS"/>
</dbReference>
<gene>
    <name evidence="3" type="primary">yhdN_1</name>
    <name evidence="3" type="ORF">Pan181_15370</name>
</gene>
<dbReference type="GO" id="GO:0005829">
    <property type="term" value="C:cytosol"/>
    <property type="evidence" value="ECO:0007669"/>
    <property type="project" value="TreeGrafter"/>
</dbReference>
<organism evidence="3 4">
    <name type="scientific">Aeoliella mucimassa</name>
    <dbReference type="NCBI Taxonomy" id="2527972"/>
    <lineage>
        <taxon>Bacteria</taxon>
        <taxon>Pseudomonadati</taxon>
        <taxon>Planctomycetota</taxon>
        <taxon>Planctomycetia</taxon>
        <taxon>Pirellulales</taxon>
        <taxon>Lacipirellulaceae</taxon>
        <taxon>Aeoliella</taxon>
    </lineage>
</organism>
<dbReference type="SUPFAM" id="SSF51430">
    <property type="entry name" value="NAD(P)-linked oxidoreductase"/>
    <property type="match status" value="1"/>
</dbReference>
<dbReference type="PRINTS" id="PR00069">
    <property type="entry name" value="ALDKETRDTASE"/>
</dbReference>
<dbReference type="EMBL" id="CP036278">
    <property type="protein sequence ID" value="QDU55348.1"/>
    <property type="molecule type" value="Genomic_DNA"/>
</dbReference>
<keyword evidence="4" id="KW-1185">Reference proteome</keyword>
<dbReference type="Gene3D" id="3.20.20.100">
    <property type="entry name" value="NADP-dependent oxidoreductase domain"/>
    <property type="match status" value="1"/>
</dbReference>
<accession>A0A518AKS9</accession>
<dbReference type="GO" id="GO:0016491">
    <property type="term" value="F:oxidoreductase activity"/>
    <property type="evidence" value="ECO:0007669"/>
    <property type="project" value="UniProtKB-KW"/>
</dbReference>
<dbReference type="RefSeq" id="WP_145246218.1">
    <property type="nucleotide sequence ID" value="NZ_CP036278.1"/>
</dbReference>
<name>A0A518AKS9_9BACT</name>
<reference evidence="3 4" key="1">
    <citation type="submission" date="2019-02" db="EMBL/GenBank/DDBJ databases">
        <title>Deep-cultivation of Planctomycetes and their phenomic and genomic characterization uncovers novel biology.</title>
        <authorList>
            <person name="Wiegand S."/>
            <person name="Jogler M."/>
            <person name="Boedeker C."/>
            <person name="Pinto D."/>
            <person name="Vollmers J."/>
            <person name="Rivas-Marin E."/>
            <person name="Kohn T."/>
            <person name="Peeters S.H."/>
            <person name="Heuer A."/>
            <person name="Rast P."/>
            <person name="Oberbeckmann S."/>
            <person name="Bunk B."/>
            <person name="Jeske O."/>
            <person name="Meyerdierks A."/>
            <person name="Storesund J.E."/>
            <person name="Kallscheuer N."/>
            <person name="Luecker S."/>
            <person name="Lage O.M."/>
            <person name="Pohl T."/>
            <person name="Merkel B.J."/>
            <person name="Hornburger P."/>
            <person name="Mueller R.-W."/>
            <person name="Bruemmer F."/>
            <person name="Labrenz M."/>
            <person name="Spormann A.M."/>
            <person name="Op den Camp H."/>
            <person name="Overmann J."/>
            <person name="Amann R."/>
            <person name="Jetten M.S.M."/>
            <person name="Mascher T."/>
            <person name="Medema M.H."/>
            <person name="Devos D.P."/>
            <person name="Kaster A.-K."/>
            <person name="Ovreas L."/>
            <person name="Rohde M."/>
            <person name="Galperin M.Y."/>
            <person name="Jogler C."/>
        </authorList>
    </citation>
    <scope>NUCLEOTIDE SEQUENCE [LARGE SCALE GENOMIC DNA]</scope>
    <source>
        <strain evidence="3 4">Pan181</strain>
    </source>
</reference>
<dbReference type="EC" id="1.1.1.-" evidence="3"/>